<dbReference type="PANTHER" id="PTHR45008:SF1">
    <property type="entry name" value="PTS SYSTEM GLUCOSE-SPECIFIC EIIA COMPONENT"/>
    <property type="match status" value="1"/>
</dbReference>
<accession>A0ABD4SAP9</accession>
<comment type="caution">
    <text evidence="9">The sequence shown here is derived from an EMBL/GenBank/DDBJ whole genome shotgun (WGS) entry which is preliminary data.</text>
</comment>
<evidence type="ECO:0000256" key="1">
    <source>
        <dbReference type="ARBA" id="ARBA00004496"/>
    </source>
</evidence>
<sequence length="127" mass="13562">MKARLSAASWPKTKPTRLNPKSSKGTVSLVFPTGHAIGLKSKNGAEILIHIGMDTVELNGEGFLVLVSKDQEVKVGQPLVKFDLDAIKAKGYDLTTPVIITNSKSYQEIGDSKRGAVKAGDQVLTLS</sequence>
<dbReference type="Gene3D" id="2.70.70.10">
    <property type="entry name" value="Glucose Permease (Domain IIA)"/>
    <property type="match status" value="1"/>
</dbReference>
<keyword evidence="4" id="KW-0808">Transferase</keyword>
<keyword evidence="3 9" id="KW-0762">Sugar transport</keyword>
<dbReference type="PROSITE" id="PS00371">
    <property type="entry name" value="PTS_EIIA_TYPE_1_HIS"/>
    <property type="match status" value="1"/>
</dbReference>
<comment type="subcellular location">
    <subcellularLocation>
        <location evidence="1">Cytoplasm</location>
    </subcellularLocation>
</comment>
<gene>
    <name evidence="9" type="ORF">LOB39_04930</name>
</gene>
<evidence type="ECO:0000256" key="6">
    <source>
        <dbReference type="ARBA" id="ARBA00022777"/>
    </source>
</evidence>
<protein>
    <submittedName>
        <fullName evidence="9">PTS glucose transporter subunit IIA</fullName>
    </submittedName>
</protein>
<dbReference type="InterPro" id="IPR001127">
    <property type="entry name" value="PTS_EIIA_1_perm"/>
</dbReference>
<keyword evidence="6" id="KW-0418">Kinase</keyword>
<dbReference type="InterPro" id="IPR011055">
    <property type="entry name" value="Dup_hybrid_motif"/>
</dbReference>
<dbReference type="NCBIfam" id="TIGR00830">
    <property type="entry name" value="PTBA"/>
    <property type="match status" value="1"/>
</dbReference>
<dbReference type="PANTHER" id="PTHR45008">
    <property type="entry name" value="PTS SYSTEM GLUCOSE-SPECIFIC EIIA COMPONENT"/>
    <property type="match status" value="1"/>
</dbReference>
<reference evidence="9 10" key="1">
    <citation type="submission" date="2021-12" db="EMBL/GenBank/DDBJ databases">
        <title>Antimicrobial susceptibility of Lactobacillus delbrueckii subsp. lactis obtained from milk products and other habitats.</title>
        <authorList>
            <person name="Shani N."/>
        </authorList>
    </citation>
    <scope>NUCLEOTIDE SEQUENCE [LARGE SCALE GENOMIC DNA]</scope>
    <source>
        <strain evidence="9 10">CIRM BIA 266</strain>
    </source>
</reference>
<dbReference type="GO" id="GO:0005737">
    <property type="term" value="C:cytoplasm"/>
    <property type="evidence" value="ECO:0007669"/>
    <property type="project" value="UniProtKB-SubCell"/>
</dbReference>
<dbReference type="EMBL" id="JAJNUD010000008">
    <property type="protein sequence ID" value="MCD5517921.1"/>
    <property type="molecule type" value="Genomic_DNA"/>
</dbReference>
<name>A0ABD4SAP9_9LACO</name>
<dbReference type="InterPro" id="IPR050890">
    <property type="entry name" value="PTS_EIIA_component"/>
</dbReference>
<feature type="domain" description="PTS EIIA type-1" evidence="8">
    <location>
        <begin position="1"/>
        <end position="102"/>
    </location>
</feature>
<evidence type="ECO:0000256" key="4">
    <source>
        <dbReference type="ARBA" id="ARBA00022679"/>
    </source>
</evidence>
<dbReference type="AlphaFoldDB" id="A0ABD4SAP9"/>
<evidence type="ECO:0000313" key="9">
    <source>
        <dbReference type="EMBL" id="MCD5517921.1"/>
    </source>
</evidence>
<keyword evidence="5" id="KW-0598">Phosphotransferase system</keyword>
<organism evidence="9 10">
    <name type="scientific">Lactobacillus delbrueckii subsp. allosunkii</name>
    <dbReference type="NCBI Taxonomy" id="1050107"/>
    <lineage>
        <taxon>Bacteria</taxon>
        <taxon>Bacillati</taxon>
        <taxon>Bacillota</taxon>
        <taxon>Bacilli</taxon>
        <taxon>Lactobacillales</taxon>
        <taxon>Lactobacillaceae</taxon>
        <taxon>Lactobacillus</taxon>
    </lineage>
</organism>
<proteinExistence type="predicted"/>
<evidence type="ECO:0000259" key="8">
    <source>
        <dbReference type="PROSITE" id="PS51093"/>
    </source>
</evidence>
<evidence type="ECO:0000256" key="3">
    <source>
        <dbReference type="ARBA" id="ARBA00022597"/>
    </source>
</evidence>
<keyword evidence="2" id="KW-0813">Transport</keyword>
<evidence type="ECO:0000313" key="10">
    <source>
        <dbReference type="Proteomes" id="UP001320314"/>
    </source>
</evidence>
<evidence type="ECO:0000256" key="7">
    <source>
        <dbReference type="SAM" id="MobiDB-lite"/>
    </source>
</evidence>
<evidence type="ECO:0000256" key="2">
    <source>
        <dbReference type="ARBA" id="ARBA00022448"/>
    </source>
</evidence>
<feature type="region of interest" description="Disordered" evidence="7">
    <location>
        <begin position="1"/>
        <end position="24"/>
    </location>
</feature>
<dbReference type="GO" id="GO:0016301">
    <property type="term" value="F:kinase activity"/>
    <property type="evidence" value="ECO:0007669"/>
    <property type="project" value="UniProtKB-KW"/>
</dbReference>
<dbReference type="SUPFAM" id="SSF51261">
    <property type="entry name" value="Duplicated hybrid motif"/>
    <property type="match status" value="1"/>
</dbReference>
<evidence type="ECO:0000256" key="5">
    <source>
        <dbReference type="ARBA" id="ARBA00022683"/>
    </source>
</evidence>
<dbReference type="Pfam" id="PF00358">
    <property type="entry name" value="PTS_EIIA_1"/>
    <property type="match status" value="1"/>
</dbReference>
<dbReference type="RefSeq" id="WP_231523472.1">
    <property type="nucleotide sequence ID" value="NZ_JAJNUD010000008.1"/>
</dbReference>
<dbReference type="GO" id="GO:0009401">
    <property type="term" value="P:phosphoenolpyruvate-dependent sugar phosphotransferase system"/>
    <property type="evidence" value="ECO:0007669"/>
    <property type="project" value="UniProtKB-KW"/>
</dbReference>
<dbReference type="PROSITE" id="PS51093">
    <property type="entry name" value="PTS_EIIA_TYPE_1"/>
    <property type="match status" value="1"/>
</dbReference>
<dbReference type="Proteomes" id="UP001320314">
    <property type="component" value="Unassembled WGS sequence"/>
</dbReference>